<evidence type="ECO:0000256" key="1">
    <source>
        <dbReference type="SAM" id="MobiDB-lite"/>
    </source>
</evidence>
<evidence type="ECO:0000313" key="2">
    <source>
        <dbReference type="EMBL" id="MFB9074387.1"/>
    </source>
</evidence>
<keyword evidence="3" id="KW-1185">Reference proteome</keyword>
<feature type="region of interest" description="Disordered" evidence="1">
    <location>
        <begin position="1"/>
        <end position="32"/>
    </location>
</feature>
<feature type="compositionally biased region" description="Polar residues" evidence="1">
    <location>
        <begin position="1"/>
        <end position="19"/>
    </location>
</feature>
<gene>
    <name evidence="2" type="ORF">ACFFX0_25615</name>
</gene>
<protein>
    <submittedName>
        <fullName evidence="2">Uncharacterized protein</fullName>
    </submittedName>
</protein>
<evidence type="ECO:0000313" key="3">
    <source>
        <dbReference type="Proteomes" id="UP001589575"/>
    </source>
</evidence>
<proteinExistence type="predicted"/>
<organism evidence="2 3">
    <name type="scientific">Citricoccus parietis</name>
    <dbReference type="NCBI Taxonomy" id="592307"/>
    <lineage>
        <taxon>Bacteria</taxon>
        <taxon>Bacillati</taxon>
        <taxon>Actinomycetota</taxon>
        <taxon>Actinomycetes</taxon>
        <taxon>Micrococcales</taxon>
        <taxon>Micrococcaceae</taxon>
        <taxon>Citricoccus</taxon>
    </lineage>
</organism>
<dbReference type="EMBL" id="JBHMFI010000002">
    <property type="protein sequence ID" value="MFB9074387.1"/>
    <property type="molecule type" value="Genomic_DNA"/>
</dbReference>
<dbReference type="Proteomes" id="UP001589575">
    <property type="component" value="Unassembled WGS sequence"/>
</dbReference>
<reference evidence="2 3" key="1">
    <citation type="submission" date="2024-09" db="EMBL/GenBank/DDBJ databases">
        <authorList>
            <person name="Sun Q."/>
            <person name="Mori K."/>
        </authorList>
    </citation>
    <scope>NUCLEOTIDE SEQUENCE [LARGE SCALE GENOMIC DNA]</scope>
    <source>
        <strain evidence="2 3">CCM 7609</strain>
    </source>
</reference>
<name>A0ABV5G615_9MICC</name>
<comment type="caution">
    <text evidence="2">The sequence shown here is derived from an EMBL/GenBank/DDBJ whole genome shotgun (WGS) entry which is preliminary data.</text>
</comment>
<sequence length="54" mass="6046">MRTSATSSGVRVPTRSSAMTGMRNGRTTSARRMLSRRSLRSMIVVPTVLFRMSR</sequence>
<accession>A0ABV5G615</accession>